<dbReference type="EMBL" id="JAWSTH010000038">
    <property type="protein sequence ID" value="MDW5595701.1"/>
    <property type="molecule type" value="Genomic_DNA"/>
</dbReference>
<dbReference type="PANTHER" id="PTHR30055:SF209">
    <property type="entry name" value="POSSIBLE TRANSCRIPTIONAL REGULATORY PROTEIN (PROBABLY TETR-FAMILY)"/>
    <property type="match status" value="1"/>
</dbReference>
<feature type="DNA-binding region" description="H-T-H motif" evidence="2">
    <location>
        <begin position="43"/>
        <end position="62"/>
    </location>
</feature>
<dbReference type="InterPro" id="IPR023772">
    <property type="entry name" value="DNA-bd_HTH_TetR-type_CS"/>
</dbReference>
<keyword evidence="1 2" id="KW-0238">DNA-binding</keyword>
<comment type="caution">
    <text evidence="4">The sequence shown here is derived from an EMBL/GenBank/DDBJ whole genome shotgun (WGS) entry which is preliminary data.</text>
</comment>
<dbReference type="PANTHER" id="PTHR30055">
    <property type="entry name" value="HTH-TYPE TRANSCRIPTIONAL REGULATOR RUTR"/>
    <property type="match status" value="1"/>
</dbReference>
<evidence type="ECO:0000259" key="3">
    <source>
        <dbReference type="PROSITE" id="PS50977"/>
    </source>
</evidence>
<dbReference type="InterPro" id="IPR036271">
    <property type="entry name" value="Tet_transcr_reg_TetR-rel_C_sf"/>
</dbReference>
<sequence>MDPVPLPIAGAPLPERADAARNRRRILAAAEALFDARGVGNVTMAEVAAAAGVGKATVFRRFGDKATLLDQLLGERERELQEALLSGPPPLGPGAPPQQRLTAFVTALAAFCERHRHVLLASEISRPGARYMTGSYVAWQQHVALLLAQARPDLADPELLADLLLAPFAGELVTHLRDGRGIPFARYEAALRALVGAVSPGAAAPAGGAA</sequence>
<evidence type="ECO:0000313" key="5">
    <source>
        <dbReference type="Proteomes" id="UP001284601"/>
    </source>
</evidence>
<reference evidence="5" key="1">
    <citation type="submission" date="2023-07" db="EMBL/GenBank/DDBJ databases">
        <title>Conexibacter stalactiti sp. nov., isolated from stalactites in a lava cave and emended description of the genus Conexibacter.</title>
        <authorList>
            <person name="Lee S.D."/>
        </authorList>
    </citation>
    <scope>NUCLEOTIDE SEQUENCE [LARGE SCALE GENOMIC DNA]</scope>
    <source>
        <strain evidence="5">KCTC 39840</strain>
    </source>
</reference>
<feature type="domain" description="HTH tetR-type" evidence="3">
    <location>
        <begin position="20"/>
        <end position="80"/>
    </location>
</feature>
<evidence type="ECO:0000256" key="2">
    <source>
        <dbReference type="PROSITE-ProRule" id="PRU00335"/>
    </source>
</evidence>
<dbReference type="SUPFAM" id="SSF46689">
    <property type="entry name" value="Homeodomain-like"/>
    <property type="match status" value="1"/>
</dbReference>
<organism evidence="4 5">
    <name type="scientific">Conexibacter stalactiti</name>
    <dbReference type="NCBI Taxonomy" id="1940611"/>
    <lineage>
        <taxon>Bacteria</taxon>
        <taxon>Bacillati</taxon>
        <taxon>Actinomycetota</taxon>
        <taxon>Thermoleophilia</taxon>
        <taxon>Solirubrobacterales</taxon>
        <taxon>Conexibacteraceae</taxon>
        <taxon>Conexibacter</taxon>
    </lineage>
</organism>
<protein>
    <submittedName>
        <fullName evidence="4">TetR family transcriptional regulator</fullName>
    </submittedName>
</protein>
<keyword evidence="5" id="KW-1185">Reference proteome</keyword>
<dbReference type="PROSITE" id="PS01081">
    <property type="entry name" value="HTH_TETR_1"/>
    <property type="match status" value="1"/>
</dbReference>
<evidence type="ECO:0000313" key="4">
    <source>
        <dbReference type="EMBL" id="MDW5595701.1"/>
    </source>
</evidence>
<dbReference type="InterPro" id="IPR001647">
    <property type="entry name" value="HTH_TetR"/>
</dbReference>
<dbReference type="Gene3D" id="1.10.357.10">
    <property type="entry name" value="Tetracycline Repressor, domain 2"/>
    <property type="match status" value="1"/>
</dbReference>
<dbReference type="PROSITE" id="PS50977">
    <property type="entry name" value="HTH_TETR_2"/>
    <property type="match status" value="1"/>
</dbReference>
<dbReference type="PRINTS" id="PR00455">
    <property type="entry name" value="HTHTETR"/>
</dbReference>
<dbReference type="SUPFAM" id="SSF48498">
    <property type="entry name" value="Tetracyclin repressor-like, C-terminal domain"/>
    <property type="match status" value="1"/>
</dbReference>
<accession>A0ABU4HQV6</accession>
<proteinExistence type="predicted"/>
<dbReference type="RefSeq" id="WP_318598038.1">
    <property type="nucleotide sequence ID" value="NZ_JAWSTH010000038.1"/>
</dbReference>
<name>A0ABU4HQV6_9ACTN</name>
<gene>
    <name evidence="4" type="ORF">R7226_15230</name>
</gene>
<dbReference type="InterPro" id="IPR009057">
    <property type="entry name" value="Homeodomain-like_sf"/>
</dbReference>
<dbReference type="Pfam" id="PF00440">
    <property type="entry name" value="TetR_N"/>
    <property type="match status" value="1"/>
</dbReference>
<dbReference type="Proteomes" id="UP001284601">
    <property type="component" value="Unassembled WGS sequence"/>
</dbReference>
<dbReference type="InterPro" id="IPR050109">
    <property type="entry name" value="HTH-type_TetR-like_transc_reg"/>
</dbReference>
<evidence type="ECO:0000256" key="1">
    <source>
        <dbReference type="ARBA" id="ARBA00023125"/>
    </source>
</evidence>